<reference evidence="1" key="2">
    <citation type="submission" date="2016-10" db="EMBL/GenBank/DDBJ databases">
        <authorList>
            <person name="de Groot N.N."/>
        </authorList>
    </citation>
    <scope>NUCLEOTIDE SEQUENCE [LARGE SCALE GENOMIC DNA]</scope>
    <source>
        <strain evidence="1">DSM 17980</strain>
    </source>
</reference>
<proteinExistence type="predicted"/>
<accession>A0A1I7LIK9</accession>
<evidence type="ECO:0000313" key="1">
    <source>
        <dbReference type="EMBL" id="SFV09494.1"/>
    </source>
</evidence>
<feature type="non-terminal residue" evidence="1">
    <location>
        <position position="31"/>
    </location>
</feature>
<dbReference type="EMBL" id="FPBV01000060">
    <property type="protein sequence ID" value="SFV09494.1"/>
    <property type="molecule type" value="Genomic_DNA"/>
</dbReference>
<dbReference type="AlphaFoldDB" id="A0A1I7LIK9"/>
<dbReference type="Proteomes" id="UP000183508">
    <property type="component" value="Unassembled WGS sequence"/>
</dbReference>
<evidence type="ECO:0000313" key="3">
    <source>
        <dbReference type="Proteomes" id="UP000183508"/>
    </source>
</evidence>
<reference evidence="3" key="1">
    <citation type="submission" date="2016-10" db="EMBL/GenBank/DDBJ databases">
        <authorList>
            <person name="Varghese N."/>
        </authorList>
    </citation>
    <scope>NUCLEOTIDE SEQUENCE [LARGE SCALE GENOMIC DNA]</scope>
    <source>
        <strain evidence="3">DSM 17980</strain>
    </source>
</reference>
<organism evidence="1 3">
    <name type="scientific">Alicyclobacillus macrosporangiidus</name>
    <dbReference type="NCBI Taxonomy" id="392015"/>
    <lineage>
        <taxon>Bacteria</taxon>
        <taxon>Bacillati</taxon>
        <taxon>Bacillota</taxon>
        <taxon>Bacilli</taxon>
        <taxon>Bacillales</taxon>
        <taxon>Alicyclobacillaceae</taxon>
        <taxon>Alicyclobacillus</taxon>
    </lineage>
</organism>
<keyword evidence="3" id="KW-1185">Reference proteome</keyword>
<name>A0A1I7LIK9_9BACL</name>
<evidence type="ECO:0000313" key="2">
    <source>
        <dbReference type="EMBL" id="SFV10418.1"/>
    </source>
</evidence>
<dbReference type="EMBL" id="FPBV01000087">
    <property type="protein sequence ID" value="SFV10418.1"/>
    <property type="molecule type" value="Genomic_DNA"/>
</dbReference>
<dbReference type="STRING" id="392015.SAMN05421543_1605"/>
<gene>
    <name evidence="1" type="ORF">SAMN05421543_1605</name>
    <name evidence="2" type="ORF">SAMN05421543_1871</name>
</gene>
<sequence>MPRSYQKLFKQKTVITNLNRHSLGFRLFADD</sequence>
<protein>
    <submittedName>
        <fullName evidence="1">Uncharacterized protein</fullName>
    </submittedName>
</protein>